<keyword evidence="4" id="KW-0255">Endonuclease</keyword>
<feature type="domain" description="Integrase zinc-binding" evidence="8">
    <location>
        <begin position="101"/>
        <end position="143"/>
    </location>
</feature>
<keyword evidence="9" id="KW-0489">Methyltransferase</keyword>
<dbReference type="Gene3D" id="1.10.340.70">
    <property type="match status" value="1"/>
</dbReference>
<dbReference type="Gene3D" id="3.30.420.10">
    <property type="entry name" value="Ribonuclease H-like superfamily/Ribonuclease H"/>
    <property type="match status" value="1"/>
</dbReference>
<dbReference type="AlphaFoldDB" id="A0A836EZT8"/>
<dbReference type="Proteomes" id="UP000668214">
    <property type="component" value="Unassembled WGS sequence"/>
</dbReference>
<dbReference type="GO" id="GO:0016787">
    <property type="term" value="F:hydrolase activity"/>
    <property type="evidence" value="ECO:0007669"/>
    <property type="project" value="UniProtKB-KW"/>
</dbReference>
<sequence>MSKKLNRAQTKYSPYDREFLAIYTAVKHFRRLLEGRKFTIYIDHKSLIYAFQQDLLRSSPRQVHGSIQSSLKLKEIKIPGNNDTILRYNDSSHTQLRDKVQSFRQQVFQALHGLSHPGIKATTKSIKQKYVWPNIQRDCRHTVILTGNFLGSTRRFQHIHVDIIGSMPTSIDRFSKSDTMAKFNEFGYELLPHPAYSSDLAPCDYFLFSNVKKWFGGKKFTTREQLIAETEAYFEELDKSYYSDGLKKSENRWIKCIELKGDYVEK</sequence>
<dbReference type="InterPro" id="IPR036397">
    <property type="entry name" value="RNaseH_sf"/>
</dbReference>
<evidence type="ECO:0000313" key="10">
    <source>
        <dbReference type="Proteomes" id="UP000668214"/>
    </source>
</evidence>
<evidence type="ECO:0000256" key="1">
    <source>
        <dbReference type="ARBA" id="ARBA00022679"/>
    </source>
</evidence>
<evidence type="ECO:0000256" key="6">
    <source>
        <dbReference type="ARBA" id="ARBA00022918"/>
    </source>
</evidence>
<keyword evidence="10" id="KW-1185">Reference proteome</keyword>
<name>A0A836EZT8_9HYME</name>
<dbReference type="PANTHER" id="PTHR46060:SF1">
    <property type="entry name" value="MARINER MOS1 TRANSPOSASE-LIKE PROTEIN"/>
    <property type="match status" value="1"/>
</dbReference>
<evidence type="ECO:0000259" key="7">
    <source>
        <dbReference type="Pfam" id="PF17917"/>
    </source>
</evidence>
<protein>
    <submittedName>
        <fullName evidence="9">SETMR methyltransferase</fullName>
    </submittedName>
</protein>
<dbReference type="InterPro" id="IPR041588">
    <property type="entry name" value="Integrase_H2C2"/>
</dbReference>
<proteinExistence type="predicted"/>
<keyword evidence="6" id="KW-0695">RNA-directed DNA polymerase</keyword>
<evidence type="ECO:0000256" key="3">
    <source>
        <dbReference type="ARBA" id="ARBA00022722"/>
    </source>
</evidence>
<dbReference type="Pfam" id="PF17921">
    <property type="entry name" value="Integrase_H2C2"/>
    <property type="match status" value="1"/>
</dbReference>
<dbReference type="PANTHER" id="PTHR46060">
    <property type="entry name" value="MARINER MOS1 TRANSPOSASE-LIKE PROTEIN"/>
    <property type="match status" value="1"/>
</dbReference>
<dbReference type="InterPro" id="IPR052709">
    <property type="entry name" value="Transposase-MT_Hybrid"/>
</dbReference>
<dbReference type="InterPro" id="IPR043502">
    <property type="entry name" value="DNA/RNA_pol_sf"/>
</dbReference>
<feature type="domain" description="Reverse transcriptase RNase H-like" evidence="7">
    <location>
        <begin position="1"/>
        <end position="55"/>
    </location>
</feature>
<reference evidence="9" key="1">
    <citation type="submission" date="2020-02" db="EMBL/GenBank/DDBJ databases">
        <title>Relaxed selection underlies rapid genomic changes in the transitions from sociality to social parasitism in ants.</title>
        <authorList>
            <person name="Bi X."/>
        </authorList>
    </citation>
    <scope>NUCLEOTIDE SEQUENCE</scope>
    <source>
        <strain evidence="9">BGI-DK2014c</strain>
        <tissue evidence="9">Whole body</tissue>
    </source>
</reference>
<organism evidence="9 10">
    <name type="scientific">Pseudoatta argentina</name>
    <dbReference type="NCBI Taxonomy" id="621737"/>
    <lineage>
        <taxon>Eukaryota</taxon>
        <taxon>Metazoa</taxon>
        <taxon>Ecdysozoa</taxon>
        <taxon>Arthropoda</taxon>
        <taxon>Hexapoda</taxon>
        <taxon>Insecta</taxon>
        <taxon>Pterygota</taxon>
        <taxon>Neoptera</taxon>
        <taxon>Endopterygota</taxon>
        <taxon>Hymenoptera</taxon>
        <taxon>Apocrita</taxon>
        <taxon>Aculeata</taxon>
        <taxon>Formicoidea</taxon>
        <taxon>Formicidae</taxon>
        <taxon>Myrmicinae</taxon>
        <taxon>Pseudoatta</taxon>
    </lineage>
</organism>
<dbReference type="GO" id="GO:0003964">
    <property type="term" value="F:RNA-directed DNA polymerase activity"/>
    <property type="evidence" value="ECO:0007669"/>
    <property type="project" value="UniProtKB-KW"/>
</dbReference>
<dbReference type="GO" id="GO:0003676">
    <property type="term" value="F:nucleic acid binding"/>
    <property type="evidence" value="ECO:0007669"/>
    <property type="project" value="InterPro"/>
</dbReference>
<evidence type="ECO:0000256" key="2">
    <source>
        <dbReference type="ARBA" id="ARBA00022695"/>
    </source>
</evidence>
<dbReference type="GO" id="GO:0032259">
    <property type="term" value="P:methylation"/>
    <property type="evidence" value="ECO:0007669"/>
    <property type="project" value="UniProtKB-KW"/>
</dbReference>
<dbReference type="SUPFAM" id="SSF56672">
    <property type="entry name" value="DNA/RNA polymerases"/>
    <property type="match status" value="1"/>
</dbReference>
<dbReference type="Pfam" id="PF17917">
    <property type="entry name" value="RT_RNaseH"/>
    <property type="match status" value="1"/>
</dbReference>
<dbReference type="EMBL" id="JAANIA010000655">
    <property type="protein sequence ID" value="KAG5323493.1"/>
    <property type="molecule type" value="Genomic_DNA"/>
</dbReference>
<keyword evidence="5" id="KW-0378">Hydrolase</keyword>
<dbReference type="GO" id="GO:0008168">
    <property type="term" value="F:methyltransferase activity"/>
    <property type="evidence" value="ECO:0007669"/>
    <property type="project" value="UniProtKB-KW"/>
</dbReference>
<evidence type="ECO:0000256" key="5">
    <source>
        <dbReference type="ARBA" id="ARBA00022801"/>
    </source>
</evidence>
<evidence type="ECO:0000259" key="8">
    <source>
        <dbReference type="Pfam" id="PF17921"/>
    </source>
</evidence>
<feature type="non-terminal residue" evidence="9">
    <location>
        <position position="1"/>
    </location>
</feature>
<evidence type="ECO:0000256" key="4">
    <source>
        <dbReference type="ARBA" id="ARBA00022759"/>
    </source>
</evidence>
<accession>A0A836EZT8</accession>
<evidence type="ECO:0000313" key="9">
    <source>
        <dbReference type="EMBL" id="KAG5323493.1"/>
    </source>
</evidence>
<dbReference type="InterPro" id="IPR041373">
    <property type="entry name" value="RT_RNaseH"/>
</dbReference>
<feature type="non-terminal residue" evidence="9">
    <location>
        <position position="266"/>
    </location>
</feature>
<gene>
    <name evidence="9" type="primary">Setmar_104</name>
    <name evidence="9" type="ORF">G6Z78_0008114</name>
</gene>
<keyword evidence="3" id="KW-0540">Nuclease</keyword>
<dbReference type="GO" id="GO:0004519">
    <property type="term" value="F:endonuclease activity"/>
    <property type="evidence" value="ECO:0007669"/>
    <property type="project" value="UniProtKB-KW"/>
</dbReference>
<keyword evidence="2" id="KW-0548">Nucleotidyltransferase</keyword>
<keyword evidence="1 9" id="KW-0808">Transferase</keyword>
<comment type="caution">
    <text evidence="9">The sequence shown here is derived from an EMBL/GenBank/DDBJ whole genome shotgun (WGS) entry which is preliminary data.</text>
</comment>